<feature type="domain" description="FAD/NAD(P)-binding" evidence="9">
    <location>
        <begin position="146"/>
        <end position="259"/>
    </location>
</feature>
<dbReference type="GO" id="GO:0070224">
    <property type="term" value="F:sulfide:quinone oxidoreductase activity"/>
    <property type="evidence" value="ECO:0007669"/>
    <property type="project" value="TreeGrafter"/>
</dbReference>
<keyword evidence="2" id="KW-0285">Flavoprotein</keyword>
<keyword evidence="5" id="KW-0809">Transit peptide</keyword>
<dbReference type="SUPFAM" id="SSF51905">
    <property type="entry name" value="FAD/NAD(P)-binding domain"/>
    <property type="match status" value="1"/>
</dbReference>
<dbReference type="AlphaFoldDB" id="A0A511XPI9"/>
<reference evidence="10 11" key="1">
    <citation type="submission" date="2019-07" db="EMBL/GenBank/DDBJ databases">
        <title>Whole genome shotgun sequence of Acetobacter oeni NBRC 105207.</title>
        <authorList>
            <person name="Hosoyama A."/>
            <person name="Uohara A."/>
            <person name="Ohji S."/>
            <person name="Ichikawa N."/>
        </authorList>
    </citation>
    <scope>NUCLEOTIDE SEQUENCE [LARGE SCALE GENOMIC DNA]</scope>
    <source>
        <strain evidence="10 11">NBRC 105207</strain>
    </source>
</reference>
<dbReference type="EMBL" id="BJYG01000058">
    <property type="protein sequence ID" value="GEN64871.1"/>
    <property type="molecule type" value="Genomic_DNA"/>
</dbReference>
<dbReference type="InterPro" id="IPR029021">
    <property type="entry name" value="Prot-tyrosine_phosphatase-like"/>
</dbReference>
<evidence type="ECO:0000256" key="7">
    <source>
        <dbReference type="SAM" id="MobiDB-lite"/>
    </source>
</evidence>
<keyword evidence="11" id="KW-1185">Reference proteome</keyword>
<comment type="cofactor">
    <cofactor evidence="1">
        <name>FAD</name>
        <dbReference type="ChEBI" id="CHEBI:57692"/>
    </cofactor>
</comment>
<dbReference type="Gene3D" id="3.50.50.60">
    <property type="entry name" value="FAD/NAD(P)-binding domain"/>
    <property type="match status" value="2"/>
</dbReference>
<dbReference type="PANTHER" id="PTHR10632:SF2">
    <property type="entry name" value="SULFIDE:QUINONE OXIDOREDUCTASE, MITOCHONDRIAL"/>
    <property type="match status" value="1"/>
</dbReference>
<accession>A0A511XPI9</accession>
<dbReference type="InterPro" id="IPR036188">
    <property type="entry name" value="FAD/NAD-bd_sf"/>
</dbReference>
<evidence type="ECO:0000256" key="5">
    <source>
        <dbReference type="ARBA" id="ARBA00022946"/>
    </source>
</evidence>
<feature type="region of interest" description="Disordered" evidence="7">
    <location>
        <begin position="1"/>
        <end position="20"/>
    </location>
</feature>
<dbReference type="Gene3D" id="3.90.190.10">
    <property type="entry name" value="Protein tyrosine phosphatase superfamily"/>
    <property type="match status" value="1"/>
</dbReference>
<dbReference type="NCBIfam" id="TIGR01244">
    <property type="entry name" value="TIGR01244 family sulfur transferase"/>
    <property type="match status" value="1"/>
</dbReference>
<dbReference type="PANTHER" id="PTHR10632">
    <property type="entry name" value="SULFIDE:QUINONE OXIDOREDUCTASE"/>
    <property type="match status" value="1"/>
</dbReference>
<dbReference type="GO" id="GO:0016787">
    <property type="term" value="F:hydrolase activity"/>
    <property type="evidence" value="ECO:0007669"/>
    <property type="project" value="InterPro"/>
</dbReference>
<evidence type="ECO:0000313" key="10">
    <source>
        <dbReference type="EMBL" id="GEN64871.1"/>
    </source>
</evidence>
<dbReference type="OrthoDB" id="9805710at2"/>
<dbReference type="GO" id="GO:0048038">
    <property type="term" value="F:quinone binding"/>
    <property type="evidence" value="ECO:0007669"/>
    <property type="project" value="UniProtKB-KW"/>
</dbReference>
<gene>
    <name evidence="10" type="ORF">AOE01nite_30950</name>
</gene>
<evidence type="ECO:0000313" key="11">
    <source>
        <dbReference type="Proteomes" id="UP000321746"/>
    </source>
</evidence>
<keyword evidence="3" id="KW-0874">Quinone</keyword>
<evidence type="ECO:0000259" key="9">
    <source>
        <dbReference type="Pfam" id="PF07992"/>
    </source>
</evidence>
<protein>
    <submittedName>
        <fullName evidence="10">Uncharacterized protein</fullName>
    </submittedName>
</protein>
<dbReference type="Proteomes" id="UP000321746">
    <property type="component" value="Unassembled WGS sequence"/>
</dbReference>
<evidence type="ECO:0000256" key="3">
    <source>
        <dbReference type="ARBA" id="ARBA00022719"/>
    </source>
</evidence>
<dbReference type="GO" id="GO:0071949">
    <property type="term" value="F:FAD binding"/>
    <property type="evidence" value="ECO:0007669"/>
    <property type="project" value="TreeGrafter"/>
</dbReference>
<name>A0A511XPI9_9PROT</name>
<dbReference type="GO" id="GO:0070221">
    <property type="term" value="P:sulfide oxidation, using sulfide:quinone oxidoreductase"/>
    <property type="evidence" value="ECO:0007669"/>
    <property type="project" value="TreeGrafter"/>
</dbReference>
<feature type="domain" description="Beta-lactamase hydrolase-like protein phosphatase-like" evidence="8">
    <location>
        <begin position="3"/>
        <end position="109"/>
    </location>
</feature>
<evidence type="ECO:0000259" key="8">
    <source>
        <dbReference type="Pfam" id="PF04273"/>
    </source>
</evidence>
<evidence type="ECO:0000256" key="1">
    <source>
        <dbReference type="ARBA" id="ARBA00001974"/>
    </source>
</evidence>
<dbReference type="RefSeq" id="WP_146892146.1">
    <property type="nucleotide sequence ID" value="NZ_BJYG01000058.1"/>
</dbReference>
<keyword evidence="4" id="KW-0274">FAD</keyword>
<dbReference type="FunFam" id="3.50.50.60:FF:000034">
    <property type="entry name" value="sulfide:quinone oxidoreductase, mitochondrial"/>
    <property type="match status" value="1"/>
</dbReference>
<evidence type="ECO:0000256" key="2">
    <source>
        <dbReference type="ARBA" id="ARBA00022630"/>
    </source>
</evidence>
<dbReference type="InterPro" id="IPR015904">
    <property type="entry name" value="Sulphide_quinone_reductase"/>
</dbReference>
<dbReference type="Pfam" id="PF07992">
    <property type="entry name" value="Pyr_redox_2"/>
    <property type="match status" value="1"/>
</dbReference>
<comment type="caution">
    <text evidence="10">The sequence shown here is derived from an EMBL/GenBank/DDBJ whole genome shotgun (WGS) entry which is preliminary data.</text>
</comment>
<dbReference type="Pfam" id="PF04273">
    <property type="entry name" value="BLH_phosphatase"/>
    <property type="match status" value="1"/>
</dbReference>
<dbReference type="InterPro" id="IPR005939">
    <property type="entry name" value="BLH_phosphatase-like"/>
</dbReference>
<keyword evidence="6" id="KW-0560">Oxidoreductase</keyword>
<dbReference type="InterPro" id="IPR023753">
    <property type="entry name" value="FAD/NAD-binding_dom"/>
</dbReference>
<evidence type="ECO:0000256" key="6">
    <source>
        <dbReference type="ARBA" id="ARBA00023002"/>
    </source>
</evidence>
<sequence length="553" mass="59749">MAFKQLDDGFSVSPQLDPGDVEQAARDGYRSIISNRPDGEEPGQPTAATMRAEAERHGLAFAHIPIVSGRATDADGDEMRRALDTMPGPILGFCRSGARSTTLWALANADRADPATLKRQASGAGHDIAALEPALQRRSKGRNMTYDVVIVGGGAAGIATASSILKRNSKVTIAIVDPAKDHYYQPGWTLVGAGVFTPEQTRKDEADVMPKGVEWMRVPAVSFDPDRNAVALEDGRTLTYRVLVVAPGLRLAWEKIEGLPQALGRNGVTSNYRYDLAPYTHQLVKGLKSGRALFSQPPMPIKCAGAPQKAMYLSCDIWRDAGVLPAIDVEFHNAGAVLFGVATYVPALMEYIEKYGIDLRLESNLVAVDGDRKVATFERKKDGVAERFEREFDMLHAVPPQVSLDVVANSPLAAVSGFVDVDEATLRHKRYENVFGLGDAAGTSNAKTAAAARKQAPVVAVNVLAALDGKPPVADYDGYGSCPLTVERGKIVLAEFGYGGKLLPSFPSWLLDGTRPTKAAWFLKERMLPPIYWQAMLKGREWMAAPHKIGEPA</sequence>
<evidence type="ECO:0000256" key="4">
    <source>
        <dbReference type="ARBA" id="ARBA00022827"/>
    </source>
</evidence>
<organism evidence="10 11">
    <name type="scientific">Acetobacter oeni</name>
    <dbReference type="NCBI Taxonomy" id="304077"/>
    <lineage>
        <taxon>Bacteria</taxon>
        <taxon>Pseudomonadati</taxon>
        <taxon>Pseudomonadota</taxon>
        <taxon>Alphaproteobacteria</taxon>
        <taxon>Acetobacterales</taxon>
        <taxon>Acetobacteraceae</taxon>
        <taxon>Acetobacter</taxon>
    </lineage>
</organism>
<proteinExistence type="predicted"/>